<evidence type="ECO:0000313" key="1">
    <source>
        <dbReference type="EMBL" id="PKU59153.1"/>
    </source>
</evidence>
<name>A0A2I0V6X1_9ASPA</name>
<proteinExistence type="predicted"/>
<protein>
    <submittedName>
        <fullName evidence="1">Uncharacterized protein</fullName>
    </submittedName>
</protein>
<dbReference type="Proteomes" id="UP000233837">
    <property type="component" value="Unassembled WGS sequence"/>
</dbReference>
<keyword evidence="2" id="KW-1185">Reference proteome</keyword>
<reference evidence="1 2" key="1">
    <citation type="journal article" date="2016" name="Sci. Rep.">
        <title>The Dendrobium catenatum Lindl. genome sequence provides insights into polysaccharide synthase, floral development and adaptive evolution.</title>
        <authorList>
            <person name="Zhang G.Q."/>
            <person name="Xu Q."/>
            <person name="Bian C."/>
            <person name="Tsai W.C."/>
            <person name="Yeh C.M."/>
            <person name="Liu K.W."/>
            <person name="Yoshida K."/>
            <person name="Zhang L.S."/>
            <person name="Chang S.B."/>
            <person name="Chen F."/>
            <person name="Shi Y."/>
            <person name="Su Y.Y."/>
            <person name="Zhang Y.Q."/>
            <person name="Chen L.J."/>
            <person name="Yin Y."/>
            <person name="Lin M."/>
            <person name="Huang H."/>
            <person name="Deng H."/>
            <person name="Wang Z.W."/>
            <person name="Zhu S.L."/>
            <person name="Zhao X."/>
            <person name="Deng C."/>
            <person name="Niu S.C."/>
            <person name="Huang J."/>
            <person name="Wang M."/>
            <person name="Liu G.H."/>
            <person name="Yang H.J."/>
            <person name="Xiao X.J."/>
            <person name="Hsiao Y.Y."/>
            <person name="Wu W.L."/>
            <person name="Chen Y.Y."/>
            <person name="Mitsuda N."/>
            <person name="Ohme-Takagi M."/>
            <person name="Luo Y.B."/>
            <person name="Van de Peer Y."/>
            <person name="Liu Z.J."/>
        </authorList>
    </citation>
    <scope>NUCLEOTIDE SEQUENCE [LARGE SCALE GENOMIC DNA]</scope>
    <source>
        <tissue evidence="1">The whole plant</tissue>
    </source>
</reference>
<dbReference type="EMBL" id="KZ504151">
    <property type="protein sequence ID" value="PKU59153.1"/>
    <property type="molecule type" value="Genomic_DNA"/>
</dbReference>
<organism evidence="1 2">
    <name type="scientific">Dendrobium catenatum</name>
    <dbReference type="NCBI Taxonomy" id="906689"/>
    <lineage>
        <taxon>Eukaryota</taxon>
        <taxon>Viridiplantae</taxon>
        <taxon>Streptophyta</taxon>
        <taxon>Embryophyta</taxon>
        <taxon>Tracheophyta</taxon>
        <taxon>Spermatophyta</taxon>
        <taxon>Magnoliopsida</taxon>
        <taxon>Liliopsida</taxon>
        <taxon>Asparagales</taxon>
        <taxon>Orchidaceae</taxon>
        <taxon>Epidendroideae</taxon>
        <taxon>Malaxideae</taxon>
        <taxon>Dendrobiinae</taxon>
        <taxon>Dendrobium</taxon>
    </lineage>
</organism>
<accession>A0A2I0V6X1</accession>
<sequence>MTQEFDRLTTRLQNIWRDAKQVISQRLHLREGSDRRDRLTRREEQRHQALHQEMVAADSSLTRAVEELQTAQLEFQALAEVTEKIESLQARIS</sequence>
<reference evidence="1 2" key="2">
    <citation type="journal article" date="2017" name="Nature">
        <title>The Apostasia genome and the evolution of orchids.</title>
        <authorList>
            <person name="Zhang G.Q."/>
            <person name="Liu K.W."/>
            <person name="Li Z."/>
            <person name="Lohaus R."/>
            <person name="Hsiao Y.Y."/>
            <person name="Niu S.C."/>
            <person name="Wang J.Y."/>
            <person name="Lin Y.C."/>
            <person name="Xu Q."/>
            <person name="Chen L.J."/>
            <person name="Yoshida K."/>
            <person name="Fujiwara S."/>
            <person name="Wang Z.W."/>
            <person name="Zhang Y.Q."/>
            <person name="Mitsuda N."/>
            <person name="Wang M."/>
            <person name="Liu G.H."/>
            <person name="Pecoraro L."/>
            <person name="Huang H.X."/>
            <person name="Xiao X.J."/>
            <person name="Lin M."/>
            <person name="Wu X.Y."/>
            <person name="Wu W.L."/>
            <person name="Chen Y.Y."/>
            <person name="Chang S.B."/>
            <person name="Sakamoto S."/>
            <person name="Ohme-Takagi M."/>
            <person name="Yagi M."/>
            <person name="Zeng S.J."/>
            <person name="Shen C.Y."/>
            <person name="Yeh C.M."/>
            <person name="Luo Y.B."/>
            <person name="Tsai W.C."/>
            <person name="Van de Peer Y."/>
            <person name="Liu Z.J."/>
        </authorList>
    </citation>
    <scope>NUCLEOTIDE SEQUENCE [LARGE SCALE GENOMIC DNA]</scope>
    <source>
        <tissue evidence="1">The whole plant</tissue>
    </source>
</reference>
<dbReference type="AlphaFoldDB" id="A0A2I0V6X1"/>
<gene>
    <name evidence="1" type="ORF">MA16_Dca026972</name>
</gene>
<evidence type="ECO:0000313" key="2">
    <source>
        <dbReference type="Proteomes" id="UP000233837"/>
    </source>
</evidence>